<dbReference type="RefSeq" id="XP_014145082.1">
    <property type="nucleotide sequence ID" value="XM_014289607.1"/>
</dbReference>
<evidence type="ECO:0000313" key="3">
    <source>
        <dbReference type="Proteomes" id="UP000054560"/>
    </source>
</evidence>
<name>A0A0L0F375_9EUKA</name>
<dbReference type="AlphaFoldDB" id="A0A0L0F375"/>
<dbReference type="InterPro" id="IPR042097">
    <property type="entry name" value="Aminopeptidase_N-like_N_sf"/>
</dbReference>
<proteinExistence type="predicted"/>
<dbReference type="EMBL" id="KQ249340">
    <property type="protein sequence ID" value="KNC71180.1"/>
    <property type="molecule type" value="Genomic_DNA"/>
</dbReference>
<feature type="region of interest" description="Disordered" evidence="1">
    <location>
        <begin position="1"/>
        <end position="51"/>
    </location>
</feature>
<sequence length="105" mass="11629">MSTRTRARSTNVAPDTIPSTNTNTMDDTRTSAKLHSNGVNAGATASAEESTHKQFKLKHQSLSINVDFDQKLLWGTTELICGVLDGNIDKFRINSRQCRLHRVTV</sequence>
<keyword evidence="3" id="KW-1185">Reference proteome</keyword>
<feature type="non-terminal residue" evidence="2">
    <location>
        <position position="105"/>
    </location>
</feature>
<dbReference type="SUPFAM" id="SSF63737">
    <property type="entry name" value="Leukotriene A4 hydrolase N-terminal domain"/>
    <property type="match status" value="1"/>
</dbReference>
<evidence type="ECO:0000256" key="1">
    <source>
        <dbReference type="SAM" id="MobiDB-lite"/>
    </source>
</evidence>
<evidence type="ECO:0000313" key="2">
    <source>
        <dbReference type="EMBL" id="KNC71180.1"/>
    </source>
</evidence>
<feature type="compositionally biased region" description="Polar residues" evidence="1">
    <location>
        <begin position="1"/>
        <end position="39"/>
    </location>
</feature>
<reference evidence="2 3" key="1">
    <citation type="submission" date="2011-02" db="EMBL/GenBank/DDBJ databases">
        <title>The Genome Sequence of Sphaeroforma arctica JP610.</title>
        <authorList>
            <consortium name="The Broad Institute Genome Sequencing Platform"/>
            <person name="Russ C."/>
            <person name="Cuomo C."/>
            <person name="Young S.K."/>
            <person name="Zeng Q."/>
            <person name="Gargeya S."/>
            <person name="Alvarado L."/>
            <person name="Berlin A."/>
            <person name="Chapman S.B."/>
            <person name="Chen Z."/>
            <person name="Freedman E."/>
            <person name="Gellesch M."/>
            <person name="Goldberg J."/>
            <person name="Griggs A."/>
            <person name="Gujja S."/>
            <person name="Heilman E."/>
            <person name="Heiman D."/>
            <person name="Howarth C."/>
            <person name="Mehta T."/>
            <person name="Neiman D."/>
            <person name="Pearson M."/>
            <person name="Roberts A."/>
            <person name="Saif S."/>
            <person name="Shea T."/>
            <person name="Shenoy N."/>
            <person name="Sisk P."/>
            <person name="Stolte C."/>
            <person name="Sykes S."/>
            <person name="White J."/>
            <person name="Yandava C."/>
            <person name="Burger G."/>
            <person name="Gray M.W."/>
            <person name="Holland P.W.H."/>
            <person name="King N."/>
            <person name="Lang F.B.F."/>
            <person name="Roger A.J."/>
            <person name="Ruiz-Trillo I."/>
            <person name="Haas B."/>
            <person name="Nusbaum C."/>
            <person name="Birren B."/>
        </authorList>
    </citation>
    <scope>NUCLEOTIDE SEQUENCE [LARGE SCALE GENOMIC DNA]</scope>
    <source>
        <strain evidence="2 3">JP610</strain>
    </source>
</reference>
<organism evidence="2 3">
    <name type="scientific">Sphaeroforma arctica JP610</name>
    <dbReference type="NCBI Taxonomy" id="667725"/>
    <lineage>
        <taxon>Eukaryota</taxon>
        <taxon>Ichthyosporea</taxon>
        <taxon>Ichthyophonida</taxon>
        <taxon>Sphaeroforma</taxon>
    </lineage>
</organism>
<dbReference type="Proteomes" id="UP000054560">
    <property type="component" value="Unassembled WGS sequence"/>
</dbReference>
<protein>
    <submittedName>
        <fullName evidence="2">Uncharacterized protein</fullName>
    </submittedName>
</protein>
<dbReference type="GeneID" id="25916786"/>
<accession>A0A0L0F375</accession>
<dbReference type="OrthoDB" id="308861at2759"/>
<dbReference type="Gene3D" id="2.60.40.1730">
    <property type="entry name" value="tricorn interacting facor f3 domain"/>
    <property type="match status" value="1"/>
</dbReference>
<gene>
    <name evidence="2" type="ORF">SARC_16282</name>
</gene>